<evidence type="ECO:0000256" key="1">
    <source>
        <dbReference type="ARBA" id="ARBA00023254"/>
    </source>
</evidence>
<feature type="region of interest" description="Disordered" evidence="3">
    <location>
        <begin position="224"/>
        <end position="277"/>
    </location>
</feature>
<keyword evidence="2" id="KW-0175">Coiled coil</keyword>
<dbReference type="GO" id="GO:0007129">
    <property type="term" value="P:homologous chromosome pairing at meiosis"/>
    <property type="evidence" value="ECO:0007669"/>
    <property type="project" value="TreeGrafter"/>
</dbReference>
<evidence type="ECO:0000313" key="5">
    <source>
        <dbReference type="Proteomes" id="UP000398389"/>
    </source>
</evidence>
<organism evidence="4 5">
    <name type="scientific">Magnusiomyces paraingens</name>
    <dbReference type="NCBI Taxonomy" id="2606893"/>
    <lineage>
        <taxon>Eukaryota</taxon>
        <taxon>Fungi</taxon>
        <taxon>Dikarya</taxon>
        <taxon>Ascomycota</taxon>
        <taxon>Saccharomycotina</taxon>
        <taxon>Dipodascomycetes</taxon>
        <taxon>Dipodascales</taxon>
        <taxon>Dipodascaceae</taxon>
        <taxon>Magnusiomyces</taxon>
    </lineage>
</organism>
<gene>
    <name evidence="4" type="ORF">SAPINGB_P003807</name>
</gene>
<evidence type="ECO:0000256" key="3">
    <source>
        <dbReference type="SAM" id="MobiDB-lite"/>
    </source>
</evidence>
<dbReference type="InterPro" id="IPR042123">
    <property type="entry name" value="Zip3/RNF212-like"/>
</dbReference>
<feature type="compositionally biased region" description="Gly residues" evidence="3">
    <location>
        <begin position="67"/>
        <end position="80"/>
    </location>
</feature>
<dbReference type="PANTHER" id="PTHR22663:SF17">
    <property type="entry name" value="RING FINGER PROTEIN NARYA-RELATED"/>
    <property type="match status" value="1"/>
</dbReference>
<dbReference type="GO" id="GO:0019789">
    <property type="term" value="F:SUMO transferase activity"/>
    <property type="evidence" value="ECO:0007669"/>
    <property type="project" value="InterPro"/>
</dbReference>
<evidence type="ECO:0000313" key="4">
    <source>
        <dbReference type="EMBL" id="VVT53901.1"/>
    </source>
</evidence>
<feature type="compositionally biased region" description="Polar residues" evidence="3">
    <location>
        <begin position="240"/>
        <end position="253"/>
    </location>
</feature>
<dbReference type="AlphaFoldDB" id="A0A5E8BS98"/>
<feature type="region of interest" description="Disordered" evidence="3">
    <location>
        <begin position="529"/>
        <end position="553"/>
    </location>
</feature>
<dbReference type="GO" id="GO:0000795">
    <property type="term" value="C:synaptonemal complex"/>
    <property type="evidence" value="ECO:0007669"/>
    <property type="project" value="InterPro"/>
</dbReference>
<accession>A0A5E8BS98</accession>
<dbReference type="GO" id="GO:0016925">
    <property type="term" value="P:protein sumoylation"/>
    <property type="evidence" value="ECO:0007669"/>
    <property type="project" value="TreeGrafter"/>
</dbReference>
<dbReference type="GeneID" id="43582622"/>
<name>A0A5E8BS98_9ASCO</name>
<dbReference type="EMBL" id="CABVLU010000003">
    <property type="protein sequence ID" value="VVT53901.1"/>
    <property type="molecule type" value="Genomic_DNA"/>
</dbReference>
<reference evidence="4 5" key="1">
    <citation type="submission" date="2019-09" db="EMBL/GenBank/DDBJ databases">
        <authorList>
            <person name="Brejova B."/>
        </authorList>
    </citation>
    <scope>NUCLEOTIDE SEQUENCE [LARGE SCALE GENOMIC DNA]</scope>
</reference>
<feature type="compositionally biased region" description="Basic and acidic residues" evidence="3">
    <location>
        <begin position="51"/>
        <end position="64"/>
    </location>
</feature>
<feature type="coiled-coil region" evidence="2">
    <location>
        <begin position="154"/>
        <end position="223"/>
    </location>
</feature>
<keyword evidence="1" id="KW-0469">Meiosis</keyword>
<feature type="compositionally biased region" description="Basic and acidic residues" evidence="3">
    <location>
        <begin position="268"/>
        <end position="277"/>
    </location>
</feature>
<sequence length="553" mass="59998">MAQSNDKDVSFKQLYVYCGVCNSDEGSFYLTSCAHLLCAHHHKKCISGESLSDRSNSRSDRFPKGLDNGGPGTWEGGPSNGGAQLTRSKNESGANKSPKTHICPVCSATGISVVPLTKEALPVELQSYFRPYISSLESIYAVAKFQTDGLVVRCQRQIKTIAKLTAKYKELAQRLREEMDNSNDCKTKLNEEIAKGKQNVERIVALEHELENLRSRLVAVNTTGSSATTIQSHLRDSVPLETSTPLSSKQSSGAHMPPPGHGHSSKRARLDGSTRAPRDFVSSVQRSAMTNPVQRVTETPRGHGSYEYVPGPENVFVSVPKDNVGQKKPLQSHRVYYPHRRAPTDNQLLSQGGFGSTIAMSGQMFNNGSRGVGDRYGGISATVLQEKKDYNGDQRYGMHPNVTTRRGVAGTDIGPSGGGGYYGNIETQKQQQQQNYGNGNRGGRVGIEVNRGTSHLTDVSVFQHTESGLGQVRREGNNGESSKNRGYPTFETNPRAAAAAVVHAHKIARAESASPFKRMYSRGSSSAAVYQGDVGYGNTSSSRLSIPSTPKRR</sequence>
<feature type="region of interest" description="Disordered" evidence="3">
    <location>
        <begin position="468"/>
        <end position="490"/>
    </location>
</feature>
<evidence type="ECO:0000256" key="2">
    <source>
        <dbReference type="SAM" id="Coils"/>
    </source>
</evidence>
<feature type="compositionally biased region" description="Polar residues" evidence="3">
    <location>
        <begin position="537"/>
        <end position="553"/>
    </location>
</feature>
<proteinExistence type="predicted"/>
<dbReference type="Proteomes" id="UP000398389">
    <property type="component" value="Unassembled WGS sequence"/>
</dbReference>
<feature type="region of interest" description="Disordered" evidence="3">
    <location>
        <begin position="49"/>
        <end position="99"/>
    </location>
</feature>
<dbReference type="OrthoDB" id="2535391at2759"/>
<keyword evidence="5" id="KW-1185">Reference proteome</keyword>
<protein>
    <submittedName>
        <fullName evidence="4">Uncharacterized protein</fullName>
    </submittedName>
</protein>
<dbReference type="RefSeq" id="XP_031854413.1">
    <property type="nucleotide sequence ID" value="XM_031998522.1"/>
</dbReference>
<dbReference type="PANTHER" id="PTHR22663">
    <property type="entry name" value="RING FINGER PROTEIN NARYA-RELATED"/>
    <property type="match status" value="1"/>
</dbReference>
<dbReference type="GO" id="GO:0007131">
    <property type="term" value="P:reciprocal meiotic recombination"/>
    <property type="evidence" value="ECO:0007669"/>
    <property type="project" value="InterPro"/>
</dbReference>
<feature type="compositionally biased region" description="Polar residues" evidence="3">
    <location>
        <begin position="81"/>
        <end position="97"/>
    </location>
</feature>